<dbReference type="GO" id="GO:0032196">
    <property type="term" value="P:transposition"/>
    <property type="evidence" value="ECO:0007669"/>
    <property type="project" value="TreeGrafter"/>
</dbReference>
<organism evidence="3 4">
    <name type="scientific">Eremococcus coleocola ACS-139-V-Col8</name>
    <dbReference type="NCBI Taxonomy" id="908337"/>
    <lineage>
        <taxon>Bacteria</taxon>
        <taxon>Bacillati</taxon>
        <taxon>Bacillota</taxon>
        <taxon>Bacilli</taxon>
        <taxon>Lactobacillales</taxon>
        <taxon>Aerococcaceae</taxon>
        <taxon>Eremococcus</taxon>
    </lineage>
</organism>
<dbReference type="NCBIfam" id="NF033563">
    <property type="entry name" value="transpos_IS30"/>
    <property type="match status" value="1"/>
</dbReference>
<dbReference type="Gene3D" id="3.30.420.10">
    <property type="entry name" value="Ribonuclease H-like superfamily/Ribonuclease H"/>
    <property type="match status" value="1"/>
</dbReference>
<dbReference type="eggNOG" id="COG2826">
    <property type="taxonomic scope" value="Bacteria"/>
</dbReference>
<dbReference type="SUPFAM" id="SSF53098">
    <property type="entry name" value="Ribonuclease H-like"/>
    <property type="match status" value="1"/>
</dbReference>
<dbReference type="PANTHER" id="PTHR10948">
    <property type="entry name" value="TRANSPOSASE"/>
    <property type="match status" value="1"/>
</dbReference>
<name>E4KMG6_9LACT</name>
<feature type="domain" description="Integrase catalytic" evidence="2">
    <location>
        <begin position="151"/>
        <end position="311"/>
    </location>
</feature>
<dbReference type="STRING" id="908337.HMPREF9257_0264"/>
<dbReference type="InterPro" id="IPR051917">
    <property type="entry name" value="Transposase-Integrase"/>
</dbReference>
<dbReference type="InterPro" id="IPR036397">
    <property type="entry name" value="RNaseH_sf"/>
</dbReference>
<dbReference type="InterPro" id="IPR012337">
    <property type="entry name" value="RNaseH-like_sf"/>
</dbReference>
<dbReference type="PANTHER" id="PTHR10948:SF23">
    <property type="entry name" value="TRANSPOSASE INSI FOR INSERTION SEQUENCE ELEMENT IS30A-RELATED"/>
    <property type="match status" value="1"/>
</dbReference>
<evidence type="ECO:0000256" key="1">
    <source>
        <dbReference type="SAM" id="MobiDB-lite"/>
    </source>
</evidence>
<dbReference type="EMBL" id="AENN01000005">
    <property type="protein sequence ID" value="EFR31829.1"/>
    <property type="molecule type" value="Genomic_DNA"/>
</dbReference>
<comment type="caution">
    <text evidence="3">The sequence shown here is derived from an EMBL/GenBank/DDBJ whole genome shotgun (WGS) entry which is preliminary data.</text>
</comment>
<reference evidence="3 4" key="1">
    <citation type="submission" date="2010-10" db="EMBL/GenBank/DDBJ databases">
        <authorList>
            <person name="Durkin A.S."/>
            <person name="Madupu R."/>
            <person name="Torralba M."/>
            <person name="Gillis M."/>
            <person name="Methe B."/>
            <person name="Sutton G."/>
            <person name="Nelson K.E."/>
        </authorList>
    </citation>
    <scope>NUCLEOTIDE SEQUENCE [LARGE SCALE GENOMIC DNA]</scope>
    <source>
        <strain evidence="3 4">ACS-139-V-Col8</strain>
    </source>
</reference>
<dbReference type="InterPro" id="IPR053392">
    <property type="entry name" value="Transposase_IS30-like"/>
</dbReference>
<evidence type="ECO:0000259" key="2">
    <source>
        <dbReference type="PROSITE" id="PS50994"/>
    </source>
</evidence>
<protein>
    <submittedName>
        <fullName evidence="3">Integrase core domain protein</fullName>
    </submittedName>
</protein>
<dbReference type="RefSeq" id="WP_006417669.1">
    <property type="nucleotide sequence ID" value="NZ_AENN01000005.1"/>
</dbReference>
<dbReference type="OrthoDB" id="9781678at2"/>
<dbReference type="GO" id="GO:0004803">
    <property type="term" value="F:transposase activity"/>
    <property type="evidence" value="ECO:0007669"/>
    <property type="project" value="TreeGrafter"/>
</dbReference>
<gene>
    <name evidence="3" type="ORF">HMPREF9257_0264</name>
</gene>
<feature type="region of interest" description="Disordered" evidence="1">
    <location>
        <begin position="120"/>
        <end position="144"/>
    </location>
</feature>
<dbReference type="Proteomes" id="UP000005990">
    <property type="component" value="Unassembled WGS sequence"/>
</dbReference>
<dbReference type="GO" id="GO:0015074">
    <property type="term" value="P:DNA integration"/>
    <property type="evidence" value="ECO:0007669"/>
    <property type="project" value="InterPro"/>
</dbReference>
<sequence>MAYKHVTMKELIWIENYYDSGKKVTDIAKKLNRAIQTIYNVVNSLKNSGNIQEYYDQYKENKSRCGAKKKVFNTKQTTYIKKKVDQGWSPDVIIGRNELPLGCTVRTLYRRFKDSELFDPSTLPMKGKRKPNGHQEKRGKQHFRRTIEDRQKENPQYEKEFGHLEGDTIVGKDHKSAVLTLVKRISKLIIPIKISSRKSSDVRIACDNWFAFLPRNLFKSITFDCGKEFSDWKAISNVNDINIYFANPGCPSQRGLNEHSNGLLRRDGLSKGMDFTDISQDTLSQTAHFRNEIPRKSFDYRTPIEVFIDCCKELGWIDAF</sequence>
<dbReference type="GO" id="GO:0005829">
    <property type="term" value="C:cytosol"/>
    <property type="evidence" value="ECO:0007669"/>
    <property type="project" value="TreeGrafter"/>
</dbReference>
<evidence type="ECO:0000313" key="4">
    <source>
        <dbReference type="Proteomes" id="UP000005990"/>
    </source>
</evidence>
<keyword evidence="4" id="KW-1185">Reference proteome</keyword>
<proteinExistence type="predicted"/>
<accession>E4KMG6</accession>
<evidence type="ECO:0000313" key="3">
    <source>
        <dbReference type="EMBL" id="EFR31829.1"/>
    </source>
</evidence>
<dbReference type="GO" id="GO:0003676">
    <property type="term" value="F:nucleic acid binding"/>
    <property type="evidence" value="ECO:0007669"/>
    <property type="project" value="InterPro"/>
</dbReference>
<dbReference type="AlphaFoldDB" id="E4KMG6"/>
<dbReference type="InterPro" id="IPR001584">
    <property type="entry name" value="Integrase_cat-core"/>
</dbReference>
<dbReference type="PROSITE" id="PS50994">
    <property type="entry name" value="INTEGRASE"/>
    <property type="match status" value="1"/>
</dbReference>